<comment type="subcellular location">
    <subcellularLocation>
        <location evidence="2">Cytoplasm</location>
    </subcellularLocation>
</comment>
<accession>A0A517PT46</accession>
<feature type="transmembrane region" description="Helical" evidence="4">
    <location>
        <begin position="75"/>
        <end position="97"/>
    </location>
</feature>
<evidence type="ECO:0000259" key="5">
    <source>
        <dbReference type="PROSITE" id="PS51857"/>
    </source>
</evidence>
<dbReference type="AlphaFoldDB" id="A0A517PT46"/>
<proteinExistence type="predicted"/>
<keyword evidence="1" id="KW-0597">Phosphoprotein</keyword>
<name>A0A517PT46_9PLAN</name>
<dbReference type="Proteomes" id="UP000320421">
    <property type="component" value="Chromosome"/>
</dbReference>
<dbReference type="PANTHER" id="PTHR12962">
    <property type="entry name" value="CALCIUM-REGULATED HEAT STABLE PROTEIN CRHSP-24-RELATED"/>
    <property type="match status" value="1"/>
</dbReference>
<evidence type="ECO:0000313" key="7">
    <source>
        <dbReference type="Proteomes" id="UP000320421"/>
    </source>
</evidence>
<evidence type="ECO:0000256" key="3">
    <source>
        <dbReference type="SAM" id="MobiDB-lite"/>
    </source>
</evidence>
<reference evidence="6 7" key="1">
    <citation type="submission" date="2019-02" db="EMBL/GenBank/DDBJ databases">
        <title>Deep-cultivation of Planctomycetes and their phenomic and genomic characterization uncovers novel biology.</title>
        <authorList>
            <person name="Wiegand S."/>
            <person name="Jogler M."/>
            <person name="Boedeker C."/>
            <person name="Pinto D."/>
            <person name="Vollmers J."/>
            <person name="Rivas-Marin E."/>
            <person name="Kohn T."/>
            <person name="Peeters S.H."/>
            <person name="Heuer A."/>
            <person name="Rast P."/>
            <person name="Oberbeckmann S."/>
            <person name="Bunk B."/>
            <person name="Jeske O."/>
            <person name="Meyerdierks A."/>
            <person name="Storesund J.E."/>
            <person name="Kallscheuer N."/>
            <person name="Luecker S."/>
            <person name="Lage O.M."/>
            <person name="Pohl T."/>
            <person name="Merkel B.J."/>
            <person name="Hornburger P."/>
            <person name="Mueller R.-W."/>
            <person name="Bruemmer F."/>
            <person name="Labrenz M."/>
            <person name="Spormann A.M."/>
            <person name="Op den Camp H."/>
            <person name="Overmann J."/>
            <person name="Amann R."/>
            <person name="Jetten M.S.M."/>
            <person name="Mascher T."/>
            <person name="Medema M.H."/>
            <person name="Devos D.P."/>
            <person name="Kaster A.-K."/>
            <person name="Ovreas L."/>
            <person name="Rohde M."/>
            <person name="Galperin M.Y."/>
            <person name="Jogler C."/>
        </authorList>
    </citation>
    <scope>NUCLEOTIDE SEQUENCE [LARGE SCALE GENOMIC DNA]</scope>
    <source>
        <strain evidence="6 7">HG66A1</strain>
    </source>
</reference>
<dbReference type="GO" id="GO:0043488">
    <property type="term" value="P:regulation of mRNA stability"/>
    <property type="evidence" value="ECO:0007669"/>
    <property type="project" value="TreeGrafter"/>
</dbReference>
<sequence>MRSQGKITHWDDEKGFGFITPQDDGTEVFVHISAFTRTTRRPQTGDPVSYETTPGKDGKTKAEHVRFSDQSVVKILCSAPAVLFTVLFICFLLVSVYFNRLSWLALVAYGAASVITFIAYAWDKSAAQRGKWRTAEATLHLMSLVGGWPGALAAQRLLRHKSSKQKFLVVFWLTVFLNVAAIGYVVWHGDFGLIN</sequence>
<dbReference type="SMART" id="SM00357">
    <property type="entry name" value="CSP"/>
    <property type="match status" value="1"/>
</dbReference>
<dbReference type="RefSeq" id="WP_145188584.1">
    <property type="nucleotide sequence ID" value="NZ_CP036266.1"/>
</dbReference>
<feature type="transmembrane region" description="Helical" evidence="4">
    <location>
        <begin position="167"/>
        <end position="187"/>
    </location>
</feature>
<dbReference type="GO" id="GO:0005829">
    <property type="term" value="C:cytosol"/>
    <property type="evidence" value="ECO:0007669"/>
    <property type="project" value="UniProtKB-ARBA"/>
</dbReference>
<dbReference type="InterPro" id="IPR010718">
    <property type="entry name" value="DUF1294"/>
</dbReference>
<feature type="transmembrane region" description="Helical" evidence="4">
    <location>
        <begin position="103"/>
        <end position="122"/>
    </location>
</feature>
<dbReference type="InterPro" id="IPR012340">
    <property type="entry name" value="NA-bd_OB-fold"/>
</dbReference>
<dbReference type="InterPro" id="IPR002059">
    <property type="entry name" value="CSP_DNA-bd"/>
</dbReference>
<dbReference type="CDD" id="cd04458">
    <property type="entry name" value="CSP_CDS"/>
    <property type="match status" value="1"/>
</dbReference>
<dbReference type="PANTHER" id="PTHR12962:SF1">
    <property type="entry name" value="COLD SHOCK DOMAIN-CONTAINING PROTEIN CG9705"/>
    <property type="match status" value="1"/>
</dbReference>
<dbReference type="GO" id="GO:0003730">
    <property type="term" value="F:mRNA 3'-UTR binding"/>
    <property type="evidence" value="ECO:0007669"/>
    <property type="project" value="TreeGrafter"/>
</dbReference>
<dbReference type="Pfam" id="PF00313">
    <property type="entry name" value="CSD"/>
    <property type="match status" value="1"/>
</dbReference>
<dbReference type="PROSITE" id="PS51857">
    <property type="entry name" value="CSD_2"/>
    <property type="match status" value="1"/>
</dbReference>
<organism evidence="6 7">
    <name type="scientific">Gimesia chilikensis</name>
    <dbReference type="NCBI Taxonomy" id="2605989"/>
    <lineage>
        <taxon>Bacteria</taxon>
        <taxon>Pseudomonadati</taxon>
        <taxon>Planctomycetota</taxon>
        <taxon>Planctomycetia</taxon>
        <taxon>Planctomycetales</taxon>
        <taxon>Planctomycetaceae</taxon>
        <taxon>Gimesia</taxon>
    </lineage>
</organism>
<feature type="region of interest" description="Disordered" evidence="3">
    <location>
        <begin position="40"/>
        <end position="60"/>
    </location>
</feature>
<dbReference type="PRINTS" id="PR00050">
    <property type="entry name" value="COLDSHOCK"/>
</dbReference>
<keyword evidence="4" id="KW-0812">Transmembrane</keyword>
<gene>
    <name evidence="6" type="primary">cspE</name>
    <name evidence="6" type="ORF">HG66A1_43570</name>
</gene>
<keyword evidence="4" id="KW-0472">Membrane</keyword>
<dbReference type="InterPro" id="IPR011129">
    <property type="entry name" value="CSD"/>
</dbReference>
<evidence type="ECO:0000313" key="6">
    <source>
        <dbReference type="EMBL" id="QDT22549.1"/>
    </source>
</evidence>
<evidence type="ECO:0000256" key="4">
    <source>
        <dbReference type="SAM" id="Phobius"/>
    </source>
</evidence>
<dbReference type="Gene3D" id="2.40.50.140">
    <property type="entry name" value="Nucleic acid-binding proteins"/>
    <property type="match status" value="1"/>
</dbReference>
<dbReference type="OrthoDB" id="1698854at2"/>
<feature type="domain" description="CSD" evidence="5">
    <location>
        <begin position="2"/>
        <end position="67"/>
    </location>
</feature>
<dbReference type="Pfam" id="PF06961">
    <property type="entry name" value="DUF1294"/>
    <property type="match status" value="1"/>
</dbReference>
<dbReference type="SUPFAM" id="SSF50249">
    <property type="entry name" value="Nucleic acid-binding proteins"/>
    <property type="match status" value="1"/>
</dbReference>
<dbReference type="InterPro" id="IPR052069">
    <property type="entry name" value="Ca-reg_mRNA-binding_domain"/>
</dbReference>
<keyword evidence="7" id="KW-1185">Reference proteome</keyword>
<dbReference type="EMBL" id="CP036266">
    <property type="protein sequence ID" value="QDT22549.1"/>
    <property type="molecule type" value="Genomic_DNA"/>
</dbReference>
<evidence type="ECO:0000256" key="1">
    <source>
        <dbReference type="ARBA" id="ARBA00022553"/>
    </source>
</evidence>
<protein>
    <submittedName>
        <fullName evidence="6">Cold shock-like protein CspE</fullName>
    </submittedName>
</protein>
<dbReference type="InterPro" id="IPR019844">
    <property type="entry name" value="CSD_CS"/>
</dbReference>
<keyword evidence="4" id="KW-1133">Transmembrane helix</keyword>
<evidence type="ECO:0000256" key="2">
    <source>
        <dbReference type="RuleBase" id="RU000408"/>
    </source>
</evidence>
<dbReference type="PROSITE" id="PS00352">
    <property type="entry name" value="CSD_1"/>
    <property type="match status" value="1"/>
</dbReference>